<evidence type="ECO:0000313" key="2">
    <source>
        <dbReference type="Proteomes" id="UP000037939"/>
    </source>
</evidence>
<dbReference type="Proteomes" id="UP000037939">
    <property type="component" value="Unassembled WGS sequence"/>
</dbReference>
<protein>
    <submittedName>
        <fullName evidence="1">Uncharacterized protein</fullName>
    </submittedName>
</protein>
<name>A0A0N0XJ57_9NEIS</name>
<dbReference type="AlphaFoldDB" id="A0A0N0XJ57"/>
<sequence length="572" mass="65114">MRDLLNNLFARDKSPLSSPKAAAAWCARLQEVDSQAQRERVAAVVREFLQTQRPVAPDQLQSLLLVDEEAQTALETIRDQYVANPRMAKNIEQKLFEDIVGFAESMVQAYGRFVLLETSTPEKMVWRPYLPQAIARSLHYLAIIAKWHYFRFDKVPGKLWSQAHSLYRLSEIEGFDSNPFALYGQKEGRVSSCADEYIQLLMLNTVSANNLSVRQMDWVDDWLDVWSHDVQISRRFLPDRHHYCVNLTDKQGPEKVRDDAHGEPYRYWGIFEMLNGVQEWLRRLEAGSTPQSLGMKADCRSAACIELLKHLEVYWSMSIRNAQVQRSHRHNVSKTADVVHGLDRLFKHVRADNEKYAAAQPDKAKEVVDYDEVLDMRLYGFVSSRTRNKQAQSAQHAVQVAKDWQSWNIENESEGGYGAILPIANNEWARPGELVGMRFAPEESWRVCVLRRLSRLNEFEVYGGVQVLSATPVAVQMRTDAPAHHQHATLALGDFEAIDGSALQTTGTALYVPHEIDGTSVNTLLLHSADFAAGRIYQVQARDRRFTVSLGAQLEKGVDWIWVTVTVLSQSS</sequence>
<organism evidence="1 2">
    <name type="scientific">Amantichitinum ursilacus</name>
    <dbReference type="NCBI Taxonomy" id="857265"/>
    <lineage>
        <taxon>Bacteria</taxon>
        <taxon>Pseudomonadati</taxon>
        <taxon>Pseudomonadota</taxon>
        <taxon>Betaproteobacteria</taxon>
        <taxon>Neisseriales</taxon>
        <taxon>Chitinibacteraceae</taxon>
        <taxon>Amantichitinum</taxon>
    </lineage>
</organism>
<proteinExistence type="predicted"/>
<keyword evidence="2" id="KW-1185">Reference proteome</keyword>
<dbReference type="EMBL" id="LAQT01000008">
    <property type="protein sequence ID" value="KPC52989.1"/>
    <property type="molecule type" value="Genomic_DNA"/>
</dbReference>
<comment type="caution">
    <text evidence="1">The sequence shown here is derived from an EMBL/GenBank/DDBJ whole genome shotgun (WGS) entry which is preliminary data.</text>
</comment>
<dbReference type="RefSeq" id="WP_053937825.1">
    <property type="nucleotide sequence ID" value="NZ_LAQT01000008.1"/>
</dbReference>
<accession>A0A0N0XJ57</accession>
<gene>
    <name evidence="1" type="ORF">WG78_10880</name>
</gene>
<dbReference type="STRING" id="857265.WG78_10880"/>
<evidence type="ECO:0000313" key="1">
    <source>
        <dbReference type="EMBL" id="KPC52989.1"/>
    </source>
</evidence>
<dbReference type="OrthoDB" id="8553796at2"/>
<reference evidence="1 2" key="1">
    <citation type="submission" date="2015-07" db="EMBL/GenBank/DDBJ databases">
        <title>Draft genome sequence of the Amantichitinum ursilacus IGB-41, a new chitin-degrading bacterium.</title>
        <authorList>
            <person name="Kirstahler P."/>
            <person name="Guenther M."/>
            <person name="Grumaz C."/>
            <person name="Rupp S."/>
            <person name="Zibek S."/>
            <person name="Sohn K."/>
        </authorList>
    </citation>
    <scope>NUCLEOTIDE SEQUENCE [LARGE SCALE GENOMIC DNA]</scope>
    <source>
        <strain evidence="1 2">IGB-41</strain>
    </source>
</reference>